<dbReference type="InterPro" id="IPR052201">
    <property type="entry name" value="LRR-containing_regulator"/>
</dbReference>
<proteinExistence type="evidence at transcript level"/>
<evidence type="ECO:0000256" key="1">
    <source>
        <dbReference type="ARBA" id="ARBA00022737"/>
    </source>
</evidence>
<dbReference type="EMBL" id="GADI01001968">
    <property type="protein sequence ID" value="JAA71840.1"/>
    <property type="molecule type" value="mRNA"/>
</dbReference>
<sequence length="625" mass="69885">MRKKPVDELLSQYLQVHADPVPFIKHRLNFVQEALEVRGKSLTNACSGGADAECCWIIGEAKIFNTVLRKVCIELCEVGRRGRVGLVYAEIASHGELNNGCIFDACILIHLFLRTHKCIKVVDLVNSITSCGYPTILSDALIYNTNVVELNVSCFRLPVHFHKYLISAIAQMNGLEKLRLYRVIISATQTQGFSQMLFAQTQLRSVEFCANEFSNITANSVMQMLTSNTDSLKILKSQQNALGDEGANALAHALVRESCVLEELSLSNICNFKESQILAIFSSLGDNQSLRTVELYACNLTQFTGLILVKSLYNNKSIEELKLAACNIGCSVPMEFCEMLKVNTTIKDLNLASNHFDIDGAIYMSAALRSNKTLRRLDLSSNDFKTDGDIVLIGALSENSTLQELYLGFVVLTDRLYQALDDVLAYDRVRCHYKSRGAYALSKCIREHASVVTNVYLDSLDNHFHENCFQELCIALCYPSCLQSVYIRANVSINNISANQLKQLMTVTNTLKSLSIYTRSPSQDDLVSILEGLSNNNTIAEFNMTCMCCDIPTTSAFLEMLWKNSTLEQFGTLVSARKELQMIARGLRINTTLKKLRVCNGEYGLEDIMFEIEDLLRRNASICLV</sequence>
<dbReference type="SMART" id="SM00368">
    <property type="entry name" value="LRR_RI"/>
    <property type="match status" value="5"/>
</dbReference>
<protein>
    <submittedName>
        <fullName evidence="2">Putative nlr family card domain protein</fullName>
    </submittedName>
</protein>
<dbReference type="PANTHER" id="PTHR24111">
    <property type="entry name" value="LEUCINE-RICH REPEAT-CONTAINING PROTEIN 34"/>
    <property type="match status" value="1"/>
</dbReference>
<dbReference type="InterPro" id="IPR032675">
    <property type="entry name" value="LRR_dom_sf"/>
</dbReference>
<name>A0A0K8RL68_IXORI</name>
<dbReference type="SUPFAM" id="SSF52047">
    <property type="entry name" value="RNI-like"/>
    <property type="match status" value="2"/>
</dbReference>
<dbReference type="PANTHER" id="PTHR24111:SF0">
    <property type="entry name" value="LEUCINE-RICH REPEAT-CONTAINING PROTEIN"/>
    <property type="match status" value="1"/>
</dbReference>
<organism evidence="2">
    <name type="scientific">Ixodes ricinus</name>
    <name type="common">Common tick</name>
    <name type="synonym">Acarus ricinus</name>
    <dbReference type="NCBI Taxonomy" id="34613"/>
    <lineage>
        <taxon>Eukaryota</taxon>
        <taxon>Metazoa</taxon>
        <taxon>Ecdysozoa</taxon>
        <taxon>Arthropoda</taxon>
        <taxon>Chelicerata</taxon>
        <taxon>Arachnida</taxon>
        <taxon>Acari</taxon>
        <taxon>Parasitiformes</taxon>
        <taxon>Ixodida</taxon>
        <taxon>Ixodoidea</taxon>
        <taxon>Ixodidae</taxon>
        <taxon>Ixodinae</taxon>
        <taxon>Ixodes</taxon>
    </lineage>
</organism>
<evidence type="ECO:0000313" key="2">
    <source>
        <dbReference type="EMBL" id="JAA71840.1"/>
    </source>
</evidence>
<accession>A0A0K8RL68</accession>
<keyword evidence="1" id="KW-0677">Repeat</keyword>
<reference evidence="2" key="1">
    <citation type="submission" date="2012-12" db="EMBL/GenBank/DDBJ databases">
        <title>Identification and characterization of a phenylalanine ammonia-lyase gene family in Isatis indigotica Fort.</title>
        <authorList>
            <person name="Liu Q."/>
            <person name="Chen J."/>
            <person name="Zhou X."/>
            <person name="Di P."/>
            <person name="Xiao Y."/>
            <person name="Xuan H."/>
            <person name="Zhang L."/>
            <person name="Chen W."/>
        </authorList>
    </citation>
    <scope>NUCLEOTIDE SEQUENCE</scope>
    <source>
        <tissue evidence="2">Salivary gland</tissue>
    </source>
</reference>
<dbReference type="Pfam" id="PF13516">
    <property type="entry name" value="LRR_6"/>
    <property type="match status" value="2"/>
</dbReference>
<dbReference type="InterPro" id="IPR001611">
    <property type="entry name" value="Leu-rich_rpt"/>
</dbReference>
<dbReference type="AlphaFoldDB" id="A0A0K8RL68"/>
<dbReference type="Gene3D" id="3.80.10.10">
    <property type="entry name" value="Ribonuclease Inhibitor"/>
    <property type="match status" value="2"/>
</dbReference>